<dbReference type="RefSeq" id="WP_198159336.1">
    <property type="nucleotide sequence ID" value="NZ_LUUI01000107.1"/>
</dbReference>
<gene>
    <name evidence="1" type="ORF">A1359_10245</name>
</gene>
<protein>
    <submittedName>
        <fullName evidence="1">Uncharacterized protein</fullName>
    </submittedName>
</protein>
<comment type="caution">
    <text evidence="1">The sequence shown here is derived from an EMBL/GenBank/DDBJ whole genome shotgun (WGS) entry which is preliminary data.</text>
</comment>
<dbReference type="AlphaFoldDB" id="A0A177N9P7"/>
<reference evidence="1 2" key="1">
    <citation type="submission" date="2016-03" db="EMBL/GenBank/DDBJ databases">
        <authorList>
            <person name="Ploux O."/>
        </authorList>
    </citation>
    <scope>NUCLEOTIDE SEQUENCE [LARGE SCALE GENOMIC DNA]</scope>
    <source>
        <strain evidence="1 2">R-45370</strain>
    </source>
</reference>
<dbReference type="Proteomes" id="UP000078476">
    <property type="component" value="Unassembled WGS sequence"/>
</dbReference>
<evidence type="ECO:0000313" key="2">
    <source>
        <dbReference type="Proteomes" id="UP000078476"/>
    </source>
</evidence>
<proteinExistence type="predicted"/>
<sequence length="554" mass="64174">MLESFQTYINFGKRLANERNINWDFELDKHGKADIGWNLTKLVGGLPPKNFYLRNFAANSKVIDIINQDKLVIHYQPIDVDWQNLIKAVTCEQLFYKRNTLSNLCSNIIPALIVIATCCLEENVKPWSLTSDIVNKAAMIAKSIQQCGKLSDTVVGVTKNLFDTNNISIHCPIYPKLPIERLIPKGSDSRSRLVKSKEELLENLNQRKNQSKLPEQRAFWELTRIIFTERPRSYTDVLRFAALKVLLLTGLRVGEVARLPYDWKREREFLDITGKSAGEIGGFSSAMLLRHFAEKQQTKDGNSEELFENLQFVPKIFEEILSETLDEVARITMPLRTTLKLQCETDRVLPWYSLSDIVSVSEIYTKLTGNPFWLNIDSKQRDLFIDRYHENYDSNVLNEIDLFLRNKYKSGNIKKLSHSMYTFFNRLTQNFNGKHLRFFNKNGSLYQSDTKHYKWNEVYVNINELEDFLHKSVPTKLSDKTTIKLTSGVINPWDLLFLIPKRSLPEERNNGIMDLTRYHAVSIPDTSFILVALGEKKNGESIFQRYGETDADKK</sequence>
<dbReference type="STRING" id="980561.A1359_10245"/>
<organism evidence="1 2">
    <name type="scientific">Methylomonas lenta</name>
    <dbReference type="NCBI Taxonomy" id="980561"/>
    <lineage>
        <taxon>Bacteria</taxon>
        <taxon>Pseudomonadati</taxon>
        <taxon>Pseudomonadota</taxon>
        <taxon>Gammaproteobacteria</taxon>
        <taxon>Methylococcales</taxon>
        <taxon>Methylococcaceae</taxon>
        <taxon>Methylomonas</taxon>
    </lineage>
</organism>
<name>A0A177N9P7_9GAMM</name>
<dbReference type="EMBL" id="LUUI01000107">
    <property type="protein sequence ID" value="OAI14667.1"/>
    <property type="molecule type" value="Genomic_DNA"/>
</dbReference>
<evidence type="ECO:0000313" key="1">
    <source>
        <dbReference type="EMBL" id="OAI14667.1"/>
    </source>
</evidence>
<keyword evidence="2" id="KW-1185">Reference proteome</keyword>
<accession>A0A177N9P7</accession>